<dbReference type="Proteomes" id="UP000604825">
    <property type="component" value="Unassembled WGS sequence"/>
</dbReference>
<evidence type="ECO:0000313" key="3">
    <source>
        <dbReference type="Proteomes" id="UP000604825"/>
    </source>
</evidence>
<dbReference type="PANTHER" id="PTHR31900:SF27">
    <property type="entry name" value="FBD DOMAIN-CONTAINING PROTEIN"/>
    <property type="match status" value="1"/>
</dbReference>
<dbReference type="PANTHER" id="PTHR31900">
    <property type="entry name" value="F-BOX/RNI SUPERFAMILY PROTEIN-RELATED"/>
    <property type="match status" value="1"/>
</dbReference>
<gene>
    <name evidence="2" type="ORF">NCGR_LOCUS12655</name>
</gene>
<dbReference type="InterPro" id="IPR050232">
    <property type="entry name" value="FBL13/AtMIF1-like"/>
</dbReference>
<dbReference type="OrthoDB" id="1155922at2759"/>
<evidence type="ECO:0000259" key="1">
    <source>
        <dbReference type="Pfam" id="PF00646"/>
    </source>
</evidence>
<protein>
    <recommendedName>
        <fullName evidence="1">F-box domain-containing protein</fullName>
    </recommendedName>
</protein>
<dbReference type="EMBL" id="CAJGYO010000003">
    <property type="protein sequence ID" value="CAD6218812.1"/>
    <property type="molecule type" value="Genomic_DNA"/>
</dbReference>
<organism evidence="2 3">
    <name type="scientific">Miscanthus lutarioriparius</name>
    <dbReference type="NCBI Taxonomy" id="422564"/>
    <lineage>
        <taxon>Eukaryota</taxon>
        <taxon>Viridiplantae</taxon>
        <taxon>Streptophyta</taxon>
        <taxon>Embryophyta</taxon>
        <taxon>Tracheophyta</taxon>
        <taxon>Spermatophyta</taxon>
        <taxon>Magnoliopsida</taxon>
        <taxon>Liliopsida</taxon>
        <taxon>Poales</taxon>
        <taxon>Poaceae</taxon>
        <taxon>PACMAD clade</taxon>
        <taxon>Panicoideae</taxon>
        <taxon>Andropogonodae</taxon>
        <taxon>Andropogoneae</taxon>
        <taxon>Saccharinae</taxon>
        <taxon>Miscanthus</taxon>
    </lineage>
</organism>
<sequence>MDLLSSFPEHLQDEILTRLDLRDTVRTSALSRAWRRRWETLPGLAVSFPDGTPPSVVDRVLLRYAGPSVSRFKTHVDDDDDDAAYASHVDEWLIALSRRSVESITIYNDYGRNFTVHSSIFSCDRLLSGCPSACSGAAFHRSLSLELSLTDVKFADNGESQFEAMIRASPMLGVLVLEEIYTNDMDRVIEALNLHTLRHTFTPKILEAPNLQYAYQLHGAPAGFVEFLAGVFQVRELIFYVKPCDLKVDAIPFTFSNLKSMELFTDFAEMNNILLMFSLLRTSPNLEKLKIELQRPKMVDNRKFLNAQWTNGMCANLQLVEIISYNGWLPLYFIELILSKASFLRTLSVDMDACPVSQDNQLNELL</sequence>
<comment type="caution">
    <text evidence="2">The sequence shown here is derived from an EMBL/GenBank/DDBJ whole genome shotgun (WGS) entry which is preliminary data.</text>
</comment>
<evidence type="ECO:0000313" key="2">
    <source>
        <dbReference type="EMBL" id="CAD6218812.1"/>
    </source>
</evidence>
<dbReference type="SUPFAM" id="SSF81383">
    <property type="entry name" value="F-box domain"/>
    <property type="match status" value="1"/>
</dbReference>
<dbReference type="InterPro" id="IPR036047">
    <property type="entry name" value="F-box-like_dom_sf"/>
</dbReference>
<dbReference type="Pfam" id="PF00646">
    <property type="entry name" value="F-box"/>
    <property type="match status" value="1"/>
</dbReference>
<feature type="domain" description="F-box" evidence="1">
    <location>
        <begin position="4"/>
        <end position="41"/>
    </location>
</feature>
<proteinExistence type="predicted"/>
<name>A0A811N643_9POAL</name>
<reference evidence="2" key="1">
    <citation type="submission" date="2020-10" db="EMBL/GenBank/DDBJ databases">
        <authorList>
            <person name="Han B."/>
            <person name="Lu T."/>
            <person name="Zhao Q."/>
            <person name="Huang X."/>
            <person name="Zhao Y."/>
        </authorList>
    </citation>
    <scope>NUCLEOTIDE SEQUENCE</scope>
</reference>
<dbReference type="InterPro" id="IPR001810">
    <property type="entry name" value="F-box_dom"/>
</dbReference>
<accession>A0A811N643</accession>
<dbReference type="AlphaFoldDB" id="A0A811N643"/>
<keyword evidence="3" id="KW-1185">Reference proteome</keyword>